<dbReference type="InterPro" id="IPR036177">
    <property type="entry name" value="Peptidase_M55_sf"/>
</dbReference>
<dbReference type="InterPro" id="IPR027476">
    <property type="entry name" value="DppA_N"/>
</dbReference>
<dbReference type="PIRSF" id="PIRSF015853">
    <property type="entry name" value="Pep_DppA"/>
    <property type="match status" value="1"/>
</dbReference>
<dbReference type="CDD" id="cd08663">
    <property type="entry name" value="DAP_dppA_1"/>
    <property type="match status" value="1"/>
</dbReference>
<gene>
    <name evidence="1" type="ORF">MOV08_02895</name>
</gene>
<dbReference type="InterPro" id="IPR007035">
    <property type="entry name" value="Peptidase_M55"/>
</dbReference>
<dbReference type="SUPFAM" id="SSF63992">
    <property type="entry name" value="Dipeptide transport protein"/>
    <property type="match status" value="1"/>
</dbReference>
<dbReference type="Pfam" id="PF04951">
    <property type="entry name" value="Peptidase_M55"/>
    <property type="match status" value="1"/>
</dbReference>
<keyword evidence="2" id="KW-1185">Reference proteome</keyword>
<dbReference type="EMBL" id="CP095749">
    <property type="protein sequence ID" value="WEB38355.1"/>
    <property type="molecule type" value="Genomic_DNA"/>
</dbReference>
<accession>A0ABY8A376</accession>
<sequence length="293" mass="31380">MHGVGGVGREDNTSYLEPVVKVFVSSDMEGTAGVVDWSQCRPAEPEYAYYRGLLQEEVNAAIEGAMAGGATEFLVNDSHSKMANLRPDTLAGRARYLSGRHKPLYMMQGLDASFDGVFFVSYHGSMAGAPATLSHTYNPQAISEVLLNGVTAGESGINALVALGHGVPVVLITGDDTTAAEIEPFCPGIHSAVVKSSVSRFAADSLHPATARELIRQAAEEAVRALPRATPPRIALPATLTVRFRNPDLAEMATWINGIERADAVTVRTTDEDPIRLYRRFVTAVLLTRGIAE</sequence>
<dbReference type="Proteomes" id="UP001218629">
    <property type="component" value="Chromosome"/>
</dbReference>
<evidence type="ECO:0000313" key="2">
    <source>
        <dbReference type="Proteomes" id="UP001218629"/>
    </source>
</evidence>
<evidence type="ECO:0000313" key="1">
    <source>
        <dbReference type="EMBL" id="WEB38355.1"/>
    </source>
</evidence>
<organism evidence="1 2">
    <name type="scientific">Streptomyces yunnanensis</name>
    <dbReference type="NCBI Taxonomy" id="156453"/>
    <lineage>
        <taxon>Bacteria</taxon>
        <taxon>Bacillati</taxon>
        <taxon>Actinomycetota</taxon>
        <taxon>Actinomycetes</taxon>
        <taxon>Kitasatosporales</taxon>
        <taxon>Streptomycetaceae</taxon>
        <taxon>Streptomyces</taxon>
    </lineage>
</organism>
<proteinExistence type="predicted"/>
<dbReference type="Gene3D" id="3.40.50.10780">
    <property type="entry name" value="Dipeptide transport protein"/>
    <property type="match status" value="1"/>
</dbReference>
<protein>
    <submittedName>
        <fullName evidence="1">M55 family metallopeptidase</fullName>
    </submittedName>
</protein>
<dbReference type="Gene3D" id="3.30.1360.130">
    <property type="entry name" value="Dipeptide transport protein"/>
    <property type="match status" value="1"/>
</dbReference>
<name>A0ABY8A376_9ACTN</name>
<reference evidence="1 2" key="1">
    <citation type="submission" date="2022-03" db="EMBL/GenBank/DDBJ databases">
        <title>Streptomyces yunnanensis P86,complete genome.</title>
        <authorList>
            <person name="Chen S."/>
            <person name="Zhang Q."/>
        </authorList>
    </citation>
    <scope>NUCLEOTIDE SEQUENCE [LARGE SCALE GENOMIC DNA]</scope>
    <source>
        <strain evidence="1 2">P86</strain>
    </source>
</reference>
<dbReference type="RefSeq" id="WP_275306050.1">
    <property type="nucleotide sequence ID" value="NZ_CP095749.1"/>
</dbReference>